<sequence length="307" mass="34302">MKTGAVIAAAGVPGGFSSYDTMENVDAADMIRRMIFSFRRAGVADIVVVTGYKAEETERKLKKLGVVFLRSPSYETEQLIDYAVRGFSYLRHSCRRIFFCPAENPLFTEETIRLMLEQKAPVVIPSYEGKKGHPVLADSDLTDRIAAYRGDRGLKGAIDASGVQVVVLPVGDGGVIASARREKEFELIAEKQFPQDIHPRVKVQLVKNEAFFGPGMMVLLKQIEVLGNIREACEKTGMSYSKGWTLIRTAEKEMGCTIVERSPGGKHGGTARVTASGRRLMDKYEKLCREAEAYTEKRYRELFRRET</sequence>
<dbReference type="Proteomes" id="UP000824116">
    <property type="component" value="Unassembled WGS sequence"/>
</dbReference>
<gene>
    <name evidence="2" type="ORF">H9723_10240</name>
</gene>
<reference evidence="2" key="1">
    <citation type="journal article" date="2021" name="PeerJ">
        <title>Extensive microbial diversity within the chicken gut microbiome revealed by metagenomics and culture.</title>
        <authorList>
            <person name="Gilroy R."/>
            <person name="Ravi A."/>
            <person name="Getino M."/>
            <person name="Pursley I."/>
            <person name="Horton D.L."/>
            <person name="Alikhan N.F."/>
            <person name="Baker D."/>
            <person name="Gharbi K."/>
            <person name="Hall N."/>
            <person name="Watson M."/>
            <person name="Adriaenssens E.M."/>
            <person name="Foster-Nyarko E."/>
            <person name="Jarju S."/>
            <person name="Secka A."/>
            <person name="Antonio M."/>
            <person name="Oren A."/>
            <person name="Chaudhuri R.R."/>
            <person name="La Ragione R."/>
            <person name="Hildebrand F."/>
            <person name="Pallen M.J."/>
        </authorList>
    </citation>
    <scope>NUCLEOTIDE SEQUENCE</scope>
    <source>
        <strain evidence="2">CHK196-3914</strain>
    </source>
</reference>
<dbReference type="Pfam" id="PF12804">
    <property type="entry name" value="NTP_transf_3"/>
    <property type="match status" value="1"/>
</dbReference>
<dbReference type="SUPFAM" id="SSF46785">
    <property type="entry name" value="Winged helix' DNA-binding domain"/>
    <property type="match status" value="1"/>
</dbReference>
<dbReference type="EMBL" id="DXAY01000241">
    <property type="protein sequence ID" value="HIZ75597.1"/>
    <property type="molecule type" value="Genomic_DNA"/>
</dbReference>
<keyword evidence="2" id="KW-0808">Transferase</keyword>
<organism evidence="2 3">
    <name type="scientific">Candidatus Mediterraneibacter stercoravium</name>
    <dbReference type="NCBI Taxonomy" id="2838685"/>
    <lineage>
        <taxon>Bacteria</taxon>
        <taxon>Bacillati</taxon>
        <taxon>Bacillota</taxon>
        <taxon>Clostridia</taxon>
        <taxon>Lachnospirales</taxon>
        <taxon>Lachnospiraceae</taxon>
        <taxon>Mediterraneibacter</taxon>
    </lineage>
</organism>
<dbReference type="SUPFAM" id="SSF53448">
    <property type="entry name" value="Nucleotide-diphospho-sugar transferases"/>
    <property type="match status" value="1"/>
</dbReference>
<dbReference type="InterPro" id="IPR029044">
    <property type="entry name" value="Nucleotide-diphossugar_trans"/>
</dbReference>
<dbReference type="GO" id="GO:0016779">
    <property type="term" value="F:nucleotidyltransferase activity"/>
    <property type="evidence" value="ECO:0007669"/>
    <property type="project" value="UniProtKB-ARBA"/>
</dbReference>
<protein>
    <submittedName>
        <fullName evidence="2">NTP transferase domain-containing protein</fullName>
    </submittedName>
</protein>
<accession>A0A9D2GB99</accession>
<dbReference type="Gene3D" id="3.90.550.10">
    <property type="entry name" value="Spore Coat Polysaccharide Biosynthesis Protein SpsA, Chain A"/>
    <property type="match status" value="1"/>
</dbReference>
<evidence type="ECO:0000313" key="3">
    <source>
        <dbReference type="Proteomes" id="UP000824116"/>
    </source>
</evidence>
<dbReference type="InterPro" id="IPR036390">
    <property type="entry name" value="WH_DNA-bd_sf"/>
</dbReference>
<name>A0A9D2GB99_9FIRM</name>
<dbReference type="AlphaFoldDB" id="A0A9D2GB99"/>
<dbReference type="InterPro" id="IPR036388">
    <property type="entry name" value="WH-like_DNA-bd_sf"/>
</dbReference>
<dbReference type="PANTHER" id="PTHR30432">
    <property type="entry name" value="TRANSCRIPTIONAL REGULATOR MODE"/>
    <property type="match status" value="1"/>
</dbReference>
<evidence type="ECO:0000259" key="1">
    <source>
        <dbReference type="Pfam" id="PF12804"/>
    </source>
</evidence>
<dbReference type="Gene3D" id="1.10.10.10">
    <property type="entry name" value="Winged helix-like DNA-binding domain superfamily/Winged helix DNA-binding domain"/>
    <property type="match status" value="1"/>
</dbReference>
<dbReference type="InterPro" id="IPR051815">
    <property type="entry name" value="Molybdate_resp_trans_reg"/>
</dbReference>
<reference evidence="2" key="2">
    <citation type="submission" date="2021-04" db="EMBL/GenBank/DDBJ databases">
        <authorList>
            <person name="Gilroy R."/>
        </authorList>
    </citation>
    <scope>NUCLEOTIDE SEQUENCE</scope>
    <source>
        <strain evidence="2">CHK196-3914</strain>
    </source>
</reference>
<comment type="caution">
    <text evidence="2">The sequence shown here is derived from an EMBL/GenBank/DDBJ whole genome shotgun (WGS) entry which is preliminary data.</text>
</comment>
<feature type="domain" description="MobA-like NTP transferase" evidence="1">
    <location>
        <begin position="25"/>
        <end position="160"/>
    </location>
</feature>
<dbReference type="InterPro" id="IPR025877">
    <property type="entry name" value="MobA-like_NTP_Trfase"/>
</dbReference>
<evidence type="ECO:0000313" key="2">
    <source>
        <dbReference type="EMBL" id="HIZ75597.1"/>
    </source>
</evidence>
<proteinExistence type="predicted"/>
<dbReference type="PANTHER" id="PTHR30432:SF1">
    <property type="entry name" value="DNA-BINDING TRANSCRIPTIONAL DUAL REGULATOR MODE"/>
    <property type="match status" value="1"/>
</dbReference>